<dbReference type="EMBL" id="JAUSUG010000001">
    <property type="protein sequence ID" value="MDQ0253087.1"/>
    <property type="molecule type" value="Genomic_DNA"/>
</dbReference>
<dbReference type="PANTHER" id="PTHR37423:SF2">
    <property type="entry name" value="MEMBRANE-BOUND LYTIC MUREIN TRANSGLYCOSYLASE C"/>
    <property type="match status" value="1"/>
</dbReference>
<dbReference type="SUPFAM" id="SSF53955">
    <property type="entry name" value="Lysozyme-like"/>
    <property type="match status" value="1"/>
</dbReference>
<reference evidence="3 4" key="1">
    <citation type="submission" date="2023-07" db="EMBL/GenBank/DDBJ databases">
        <title>Genomic Encyclopedia of Type Strains, Phase IV (KMG-IV): sequencing the most valuable type-strain genomes for metagenomic binning, comparative biology and taxonomic classification.</title>
        <authorList>
            <person name="Goeker M."/>
        </authorList>
    </citation>
    <scope>NUCLEOTIDE SEQUENCE [LARGE SCALE GENOMIC DNA]</scope>
    <source>
        <strain evidence="3 4">DSM 9768</strain>
    </source>
</reference>
<evidence type="ECO:0000259" key="2">
    <source>
        <dbReference type="Pfam" id="PF01464"/>
    </source>
</evidence>
<dbReference type="PANTHER" id="PTHR37423">
    <property type="entry name" value="SOLUBLE LYTIC MUREIN TRANSGLYCOSYLASE-RELATED"/>
    <property type="match status" value="1"/>
</dbReference>
<dbReference type="InterPro" id="IPR023346">
    <property type="entry name" value="Lysozyme-like_dom_sf"/>
</dbReference>
<organism evidence="3 4">
    <name type="scientific">Evansella vedderi</name>
    <dbReference type="NCBI Taxonomy" id="38282"/>
    <lineage>
        <taxon>Bacteria</taxon>
        <taxon>Bacillati</taxon>
        <taxon>Bacillota</taxon>
        <taxon>Bacilli</taxon>
        <taxon>Bacillales</taxon>
        <taxon>Bacillaceae</taxon>
        <taxon>Evansella</taxon>
    </lineage>
</organism>
<proteinExistence type="predicted"/>
<accession>A0ABT9ZPC2</accession>
<feature type="coiled-coil region" evidence="1">
    <location>
        <begin position="27"/>
        <end position="54"/>
    </location>
</feature>
<evidence type="ECO:0000313" key="4">
    <source>
        <dbReference type="Proteomes" id="UP001230005"/>
    </source>
</evidence>
<dbReference type="Proteomes" id="UP001230005">
    <property type="component" value="Unassembled WGS sequence"/>
</dbReference>
<comment type="caution">
    <text evidence="3">The sequence shown here is derived from an EMBL/GenBank/DDBJ whole genome shotgun (WGS) entry which is preliminary data.</text>
</comment>
<dbReference type="InterPro" id="IPR008258">
    <property type="entry name" value="Transglycosylase_SLT_dom_1"/>
</dbReference>
<sequence length="280" mass="32393">MKIRKIVTLISSIIVVVAITAVFGNEFTKLKNELTSLEEELELAQAENNFFQSENKIMHYNMESLITKRAEDKDYFKETLETERIRAFIQYQSSDNEEGTPVAGYLMWEQANELADHFYEDSDGRFKREWGQFLALEAFEKDIDPFLIYELLRVETGGRFDPNVVGPETRYGHAYGLAQFMKNTSPWIAEMADLPYDHDMLFDPLYSIQLAVTYLDFLHNQYGDWDHALTAYHRGMYGLQNYIAQHGNARSWYAVEIQEKAQAQAILAADYEGSSLVTSH</sequence>
<evidence type="ECO:0000256" key="1">
    <source>
        <dbReference type="SAM" id="Coils"/>
    </source>
</evidence>
<protein>
    <submittedName>
        <fullName evidence="3">Soluble lytic murein transglycosylase-like protein</fullName>
    </submittedName>
</protein>
<gene>
    <name evidence="3" type="ORF">J2S74_000459</name>
</gene>
<dbReference type="Gene3D" id="1.10.530.10">
    <property type="match status" value="1"/>
</dbReference>
<dbReference type="RefSeq" id="WP_307321249.1">
    <property type="nucleotide sequence ID" value="NZ_JAUSUG010000001.1"/>
</dbReference>
<feature type="domain" description="Transglycosylase SLT" evidence="2">
    <location>
        <begin position="141"/>
        <end position="252"/>
    </location>
</feature>
<dbReference type="Pfam" id="PF01464">
    <property type="entry name" value="SLT"/>
    <property type="match status" value="1"/>
</dbReference>
<evidence type="ECO:0000313" key="3">
    <source>
        <dbReference type="EMBL" id="MDQ0253087.1"/>
    </source>
</evidence>
<keyword evidence="4" id="KW-1185">Reference proteome</keyword>
<name>A0ABT9ZPC2_9BACI</name>
<keyword evidence="1" id="KW-0175">Coiled coil</keyword>